<dbReference type="InterPro" id="IPR035979">
    <property type="entry name" value="RBD_domain_sf"/>
</dbReference>
<dbReference type="PANTHER" id="PTHR48025:SF1">
    <property type="entry name" value="RRM DOMAIN-CONTAINING PROTEIN"/>
    <property type="match status" value="1"/>
</dbReference>
<reference evidence="5 6" key="1">
    <citation type="submission" date="2017-09" db="EMBL/GenBank/DDBJ databases">
        <title>Depth-based differentiation of microbial function through sediment-hosted aquifers and enrichment of novel symbionts in the deep terrestrial subsurface.</title>
        <authorList>
            <person name="Probst A.J."/>
            <person name="Ladd B."/>
            <person name="Jarett J.K."/>
            <person name="Geller-Mcgrath D.E."/>
            <person name="Sieber C.M."/>
            <person name="Emerson J.B."/>
            <person name="Anantharaman K."/>
            <person name="Thomas B.C."/>
            <person name="Malmstrom R."/>
            <person name="Stieglmeier M."/>
            <person name="Klingl A."/>
            <person name="Woyke T."/>
            <person name="Ryan C.M."/>
            <person name="Banfield J.F."/>
        </authorList>
    </citation>
    <scope>NUCLEOTIDE SEQUENCE [LARGE SCALE GENOMIC DNA]</scope>
    <source>
        <strain evidence="5">CG_4_10_14_0_8_um_filter_42_10</strain>
    </source>
</reference>
<dbReference type="InterPro" id="IPR012677">
    <property type="entry name" value="Nucleotide-bd_a/b_plait_sf"/>
</dbReference>
<evidence type="ECO:0000256" key="1">
    <source>
        <dbReference type="ARBA" id="ARBA00022737"/>
    </source>
</evidence>
<evidence type="ECO:0000313" key="5">
    <source>
        <dbReference type="EMBL" id="PIY96984.1"/>
    </source>
</evidence>
<gene>
    <name evidence="5" type="ORF">COY66_01835</name>
</gene>
<dbReference type="SUPFAM" id="SSF54928">
    <property type="entry name" value="RNA-binding domain, RBD"/>
    <property type="match status" value="1"/>
</dbReference>
<name>A0A2M7RJU8_9BACT</name>
<dbReference type="Pfam" id="PF00076">
    <property type="entry name" value="RRM_1"/>
    <property type="match status" value="1"/>
</dbReference>
<feature type="domain" description="RRM" evidence="4">
    <location>
        <begin position="3"/>
        <end position="81"/>
    </location>
</feature>
<dbReference type="AlphaFoldDB" id="A0A2M7RJU8"/>
<evidence type="ECO:0000256" key="2">
    <source>
        <dbReference type="ARBA" id="ARBA00022884"/>
    </source>
</evidence>
<organism evidence="5 6">
    <name type="scientific">Candidatus Kerfeldbacteria bacterium CG_4_10_14_0_8_um_filter_42_10</name>
    <dbReference type="NCBI Taxonomy" id="2014248"/>
    <lineage>
        <taxon>Bacteria</taxon>
        <taxon>Candidatus Kerfeldiibacteriota</taxon>
    </lineage>
</organism>
<dbReference type="PROSITE" id="PS50102">
    <property type="entry name" value="RRM"/>
    <property type="match status" value="1"/>
</dbReference>
<comment type="caution">
    <text evidence="5">The sequence shown here is derived from an EMBL/GenBank/DDBJ whole genome shotgun (WGS) entry which is preliminary data.</text>
</comment>
<keyword evidence="2" id="KW-0694">RNA-binding</keyword>
<sequence>MEKKLYVGNLSYDMDDSQLEEAFAAAGSVTSAKVMADRMTGRSRGFGFVEMATEEDAKKAIEMLNGKELNGRALKVNEARPMADRPPRDFNRDRRF</sequence>
<dbReference type="Gene3D" id="3.30.70.330">
    <property type="match status" value="1"/>
</dbReference>
<feature type="region of interest" description="Disordered" evidence="3">
    <location>
        <begin position="76"/>
        <end position="96"/>
    </location>
</feature>
<accession>A0A2M7RJU8</accession>
<dbReference type="InterPro" id="IPR000504">
    <property type="entry name" value="RRM_dom"/>
</dbReference>
<protein>
    <recommendedName>
        <fullName evidence="4">RRM domain-containing protein</fullName>
    </recommendedName>
</protein>
<keyword evidence="1" id="KW-0677">Repeat</keyword>
<evidence type="ECO:0000256" key="3">
    <source>
        <dbReference type="SAM" id="MobiDB-lite"/>
    </source>
</evidence>
<dbReference type="EMBL" id="PFMD01000023">
    <property type="protein sequence ID" value="PIY96984.1"/>
    <property type="molecule type" value="Genomic_DNA"/>
</dbReference>
<evidence type="ECO:0000313" key="6">
    <source>
        <dbReference type="Proteomes" id="UP000230779"/>
    </source>
</evidence>
<dbReference type="InterPro" id="IPR050502">
    <property type="entry name" value="Euk_RNA-bind_prot"/>
</dbReference>
<dbReference type="SMART" id="SM00360">
    <property type="entry name" value="RRM"/>
    <property type="match status" value="1"/>
</dbReference>
<proteinExistence type="predicted"/>
<dbReference type="InterPro" id="IPR048289">
    <property type="entry name" value="RRM2_NsCP33-like"/>
</dbReference>
<evidence type="ECO:0000259" key="4">
    <source>
        <dbReference type="PROSITE" id="PS50102"/>
    </source>
</evidence>
<dbReference type="PANTHER" id="PTHR48025">
    <property type="entry name" value="OS02G0815200 PROTEIN"/>
    <property type="match status" value="1"/>
</dbReference>
<dbReference type="CDD" id="cd21608">
    <property type="entry name" value="RRM2_NsCP33_like"/>
    <property type="match status" value="1"/>
</dbReference>
<dbReference type="GO" id="GO:0003729">
    <property type="term" value="F:mRNA binding"/>
    <property type="evidence" value="ECO:0007669"/>
    <property type="project" value="TreeGrafter"/>
</dbReference>
<dbReference type="Proteomes" id="UP000230779">
    <property type="component" value="Unassembled WGS sequence"/>
</dbReference>